<protein>
    <submittedName>
        <fullName evidence="1">General transcription factor II-I repeat domain-containing protein 2-like</fullName>
    </submittedName>
</protein>
<gene>
    <name evidence="1" type="ORF">LOD99_9553</name>
</gene>
<evidence type="ECO:0000313" key="1">
    <source>
        <dbReference type="EMBL" id="KAI6646023.1"/>
    </source>
</evidence>
<dbReference type="SUPFAM" id="SSF53098">
    <property type="entry name" value="Ribonuclease H-like"/>
    <property type="match status" value="1"/>
</dbReference>
<reference evidence="1 2" key="1">
    <citation type="journal article" date="2023" name="BMC Biol.">
        <title>The compact genome of the sponge Oopsacas minuta (Hexactinellida) is lacking key metazoan core genes.</title>
        <authorList>
            <person name="Santini S."/>
            <person name="Schenkelaars Q."/>
            <person name="Jourda C."/>
            <person name="Duchesne M."/>
            <person name="Belahbib H."/>
            <person name="Rocher C."/>
            <person name="Selva M."/>
            <person name="Riesgo A."/>
            <person name="Vervoort M."/>
            <person name="Leys S.P."/>
            <person name="Kodjabachian L."/>
            <person name="Le Bivic A."/>
            <person name="Borchiellini C."/>
            <person name="Claverie J.M."/>
            <person name="Renard E."/>
        </authorList>
    </citation>
    <scope>NUCLEOTIDE SEQUENCE [LARGE SCALE GENOMIC DNA]</scope>
    <source>
        <strain evidence="1">SPO-2</strain>
    </source>
</reference>
<proteinExistence type="predicted"/>
<comment type="caution">
    <text evidence="1">The sequence shown here is derived from an EMBL/GenBank/DDBJ whole genome shotgun (WGS) entry which is preliminary data.</text>
</comment>
<dbReference type="AlphaFoldDB" id="A0AAV7JBD2"/>
<dbReference type="EMBL" id="JAKMXF010000364">
    <property type="protein sequence ID" value="KAI6646023.1"/>
    <property type="molecule type" value="Genomic_DNA"/>
</dbReference>
<accession>A0AAV7JBD2</accession>
<organism evidence="1 2">
    <name type="scientific">Oopsacas minuta</name>
    <dbReference type="NCBI Taxonomy" id="111878"/>
    <lineage>
        <taxon>Eukaryota</taxon>
        <taxon>Metazoa</taxon>
        <taxon>Porifera</taxon>
        <taxon>Hexactinellida</taxon>
        <taxon>Hexasterophora</taxon>
        <taxon>Lyssacinosida</taxon>
        <taxon>Leucopsacidae</taxon>
        <taxon>Oopsacas</taxon>
    </lineage>
</organism>
<dbReference type="PANTHER" id="PTHR45913:SF21">
    <property type="entry name" value="DUF4371 DOMAIN-CONTAINING PROTEIN"/>
    <property type="match status" value="1"/>
</dbReference>
<dbReference type="Proteomes" id="UP001165289">
    <property type="component" value="Unassembled WGS sequence"/>
</dbReference>
<dbReference type="InterPro" id="IPR012337">
    <property type="entry name" value="RNaseH-like_sf"/>
</dbReference>
<sequence>MDESTDVSDTAQLAIFVRGVSQNFDVTEEFASLVPMKDTTTGADLLEAVHRVLRDYNLSLANLTGLTTDGVPAMVGAKRGVVSLIEKEITEFGFTQKLLKTHCIIHQEALCAKSVSFQDVMKVVVKIVNYIRSRGLKHRQFKIFLAEMDAWYGDVLYYSHIRWLSRGDMLERFYNIRKEIQIFMTDNGNEIPELNDVTWNCDLAFSWILVVT</sequence>
<dbReference type="PANTHER" id="PTHR45913">
    <property type="entry name" value="EPM2A-INTERACTING PROTEIN 1"/>
    <property type="match status" value="1"/>
</dbReference>
<name>A0AAV7JBD2_9METZ</name>
<evidence type="ECO:0000313" key="2">
    <source>
        <dbReference type="Proteomes" id="UP001165289"/>
    </source>
</evidence>
<keyword evidence="2" id="KW-1185">Reference proteome</keyword>